<dbReference type="AlphaFoldDB" id="A0A1J9RRZ0"/>
<dbReference type="OrthoDB" id="3880384at2759"/>
<feature type="region of interest" description="Disordered" evidence="1">
    <location>
        <begin position="253"/>
        <end position="274"/>
    </location>
</feature>
<organism evidence="2 3">
    <name type="scientific">Diplodia corticola</name>
    <dbReference type="NCBI Taxonomy" id="236234"/>
    <lineage>
        <taxon>Eukaryota</taxon>
        <taxon>Fungi</taxon>
        <taxon>Dikarya</taxon>
        <taxon>Ascomycota</taxon>
        <taxon>Pezizomycotina</taxon>
        <taxon>Dothideomycetes</taxon>
        <taxon>Dothideomycetes incertae sedis</taxon>
        <taxon>Botryosphaeriales</taxon>
        <taxon>Botryosphaeriaceae</taxon>
        <taxon>Diplodia</taxon>
    </lineage>
</organism>
<feature type="region of interest" description="Disordered" evidence="1">
    <location>
        <begin position="155"/>
        <end position="238"/>
    </location>
</feature>
<protein>
    <submittedName>
        <fullName evidence="2">Pyranose 2-oxidase</fullName>
    </submittedName>
</protein>
<evidence type="ECO:0000313" key="2">
    <source>
        <dbReference type="EMBL" id="OJD31199.1"/>
    </source>
</evidence>
<proteinExistence type="predicted"/>
<dbReference type="RefSeq" id="XP_020127459.1">
    <property type="nucleotide sequence ID" value="XM_020276957.1"/>
</dbReference>
<gene>
    <name evidence="2" type="ORF">BKCO1_5100038</name>
</gene>
<dbReference type="GeneID" id="31017218"/>
<evidence type="ECO:0000313" key="3">
    <source>
        <dbReference type="Proteomes" id="UP000183809"/>
    </source>
</evidence>
<feature type="compositionally biased region" description="Polar residues" evidence="1">
    <location>
        <begin position="228"/>
        <end position="238"/>
    </location>
</feature>
<evidence type="ECO:0000256" key="1">
    <source>
        <dbReference type="SAM" id="MobiDB-lite"/>
    </source>
</evidence>
<keyword evidence="3" id="KW-1185">Reference proteome</keyword>
<comment type="caution">
    <text evidence="2">The sequence shown here is derived from an EMBL/GenBank/DDBJ whole genome shotgun (WGS) entry which is preliminary data.</text>
</comment>
<name>A0A1J9RRZ0_9PEZI</name>
<reference evidence="2 3" key="1">
    <citation type="submission" date="2016-10" db="EMBL/GenBank/DDBJ databases">
        <title>Proteomics and genomics reveal pathogen-plant mechanisms compatible with a hemibiotrophic lifestyle of Diplodia corticola.</title>
        <authorList>
            <person name="Fernandes I."/>
            <person name="De Jonge R."/>
            <person name="Van De Peer Y."/>
            <person name="Devreese B."/>
            <person name="Alves A."/>
            <person name="Esteves A.C."/>
        </authorList>
    </citation>
    <scope>NUCLEOTIDE SEQUENCE [LARGE SCALE GENOMIC DNA]</scope>
    <source>
        <strain evidence="2 3">CBS 112549</strain>
    </source>
</reference>
<dbReference type="EMBL" id="MNUE01000051">
    <property type="protein sequence ID" value="OJD31199.1"/>
    <property type="molecule type" value="Genomic_DNA"/>
</dbReference>
<dbReference type="Proteomes" id="UP000183809">
    <property type="component" value="Unassembled WGS sequence"/>
</dbReference>
<accession>A0A1J9RRZ0</accession>
<sequence length="311" mass="34917">MAPNLLVATQTLFTPHKWFTRKSSEKSVRRSEHWNDPMPGTYEYIPGRGWYLARPDAADGSPGERLEKPRPVKYSRVLRRYLFDAEYQRRKLSGEITDSHGKVREAGFFLLDDGIAWVNCWNHKGEFVPGPYERWVIDERNEKFRKMLKGDDPEWRKKHTTTRRTSGDRPRRSASVDSDEDDKNRVYQIPSVGHSRPASTIDMMLNSPPASRPPSPKNGMTRSEGVSRVNSRVNSGANSCANSIIGVKLASRPSNLRENSSSEADTPVSVGSSSTTISNMAAACSAHHHQSLAAAVSSRLEEQSLAQQRVH</sequence>